<dbReference type="Proteomes" id="UP000245207">
    <property type="component" value="Unassembled WGS sequence"/>
</dbReference>
<evidence type="ECO:0000313" key="2">
    <source>
        <dbReference type="Proteomes" id="UP000245207"/>
    </source>
</evidence>
<proteinExistence type="predicted"/>
<dbReference type="PANTHER" id="PTHR45786:SF74">
    <property type="entry name" value="ATP-DEPENDENT DNA HELICASE"/>
    <property type="match status" value="1"/>
</dbReference>
<name>A0A2U1P996_ARTAN</name>
<dbReference type="EMBL" id="PKPP01001485">
    <property type="protein sequence ID" value="PWA82312.1"/>
    <property type="molecule type" value="Genomic_DNA"/>
</dbReference>
<dbReference type="OrthoDB" id="1928976at2759"/>
<accession>A0A2U1P996</accession>
<reference evidence="1 2" key="1">
    <citation type="journal article" date="2018" name="Mol. Plant">
        <title>The genome of Artemisia annua provides insight into the evolution of Asteraceae family and artemisinin biosynthesis.</title>
        <authorList>
            <person name="Shen Q."/>
            <person name="Zhang L."/>
            <person name="Liao Z."/>
            <person name="Wang S."/>
            <person name="Yan T."/>
            <person name="Shi P."/>
            <person name="Liu M."/>
            <person name="Fu X."/>
            <person name="Pan Q."/>
            <person name="Wang Y."/>
            <person name="Lv Z."/>
            <person name="Lu X."/>
            <person name="Zhang F."/>
            <person name="Jiang W."/>
            <person name="Ma Y."/>
            <person name="Chen M."/>
            <person name="Hao X."/>
            <person name="Li L."/>
            <person name="Tang Y."/>
            <person name="Lv G."/>
            <person name="Zhou Y."/>
            <person name="Sun X."/>
            <person name="Brodelius P.E."/>
            <person name="Rose J.K.C."/>
            <person name="Tang K."/>
        </authorList>
    </citation>
    <scope>NUCLEOTIDE SEQUENCE [LARGE SCALE GENOMIC DNA]</scope>
    <source>
        <strain evidence="2">cv. Huhao1</strain>
        <tissue evidence="1">Leaf</tissue>
    </source>
</reference>
<gene>
    <name evidence="1" type="ORF">CTI12_AA176160</name>
</gene>
<protein>
    <submittedName>
        <fullName evidence="1">Uncharacterized protein</fullName>
    </submittedName>
</protein>
<dbReference type="AlphaFoldDB" id="A0A2U1P996"/>
<sequence>MHSRASSIGIGSSMLRPLSLGNAATDTPETSMCVSQTSSKGYCQVGVTAVPDTILHAHGHPISDVAQYVNPAHFLPVQVTAVDGLSISQSQSHNHLLPHDGPIILNFSRAGVLPNQETTLFSYNPGTSHPETTTSVKRKSRANIMVGCVGPLTGYVSILYELPTADTIGAIVYEGGPESTTDYDIVIERHSREAENVNKLHPRYMALQFPLLFIYGEEGYHLNLTLRNLEDSETQAEKKMTMKVFYAYQVYCITREIIHLGSEIVHLGSEIVHLGSGLCIGFCSSWLWNLHLGYDLFILAVNVVSAIEILSRSAIKLSPVRQSHLRSILLLF</sequence>
<keyword evidence="2" id="KW-1185">Reference proteome</keyword>
<evidence type="ECO:0000313" key="1">
    <source>
        <dbReference type="EMBL" id="PWA82312.1"/>
    </source>
</evidence>
<comment type="caution">
    <text evidence="1">The sequence shown here is derived from an EMBL/GenBank/DDBJ whole genome shotgun (WGS) entry which is preliminary data.</text>
</comment>
<dbReference type="PANTHER" id="PTHR45786">
    <property type="entry name" value="DNA BINDING PROTEIN-LIKE"/>
    <property type="match status" value="1"/>
</dbReference>
<organism evidence="1 2">
    <name type="scientific">Artemisia annua</name>
    <name type="common">Sweet wormwood</name>
    <dbReference type="NCBI Taxonomy" id="35608"/>
    <lineage>
        <taxon>Eukaryota</taxon>
        <taxon>Viridiplantae</taxon>
        <taxon>Streptophyta</taxon>
        <taxon>Embryophyta</taxon>
        <taxon>Tracheophyta</taxon>
        <taxon>Spermatophyta</taxon>
        <taxon>Magnoliopsida</taxon>
        <taxon>eudicotyledons</taxon>
        <taxon>Gunneridae</taxon>
        <taxon>Pentapetalae</taxon>
        <taxon>asterids</taxon>
        <taxon>campanulids</taxon>
        <taxon>Asterales</taxon>
        <taxon>Asteraceae</taxon>
        <taxon>Asteroideae</taxon>
        <taxon>Anthemideae</taxon>
        <taxon>Artemisiinae</taxon>
        <taxon>Artemisia</taxon>
    </lineage>
</organism>